<dbReference type="KEGG" id="ngr:NAEGRDRAFT_79637"/>
<dbReference type="VEuPathDB" id="AmoebaDB:NAEGRDRAFT_79637"/>
<gene>
    <name evidence="1" type="ORF">NAEGRDRAFT_79637</name>
</gene>
<name>D2VEC1_NAEGR</name>
<proteinExistence type="predicted"/>
<dbReference type="Gene3D" id="1.25.40.20">
    <property type="entry name" value="Ankyrin repeat-containing domain"/>
    <property type="match status" value="1"/>
</dbReference>
<dbReference type="Proteomes" id="UP000006671">
    <property type="component" value="Unassembled WGS sequence"/>
</dbReference>
<dbReference type="AlphaFoldDB" id="D2VEC1"/>
<dbReference type="EMBL" id="GG738866">
    <property type="protein sequence ID" value="EFC44771.1"/>
    <property type="molecule type" value="Genomic_DNA"/>
</dbReference>
<dbReference type="InterPro" id="IPR036770">
    <property type="entry name" value="Ankyrin_rpt-contain_sf"/>
</dbReference>
<sequence length="623" mass="71313">MARTRQTARAFHNSRPEEPCFTNDVQQTELFSKLLRENCQALRSDDDKSLHSRLAQYKNCTKLAQLWMLEDMMKSENDHDQSINDVEYLKQLPEELKIEIVSFIPTYSRYPSVSTILECYSVGGGELASVPEVEYLDVCCYGKLVIQTLSNNGLDITGFVMKCFLSIDRRIWFVYSLLESHNRFIQGEWDGKFNLVEYPFSHPQNDYDYATQFGGSFTFGNNENNSTKFESTNNNLDLSSIDFNSIKSIEEELITKNEFSLETPFDITCQSKEKQVVDLVAKQSVRIAQVYNQFSHTNMSARSDFSNNCINGSIKTLAISLSSTTFVSGILDLLPNIEHLTIILYDSLELYHSLANLRLTSRTNLQSVNVIALKNLIWSDFAGFFPPKITTFYTFLQDGPLNQYHGLEMYLDGKLMQNEFTQQIATDPSLITPKLFFKSCDFKFFKEIAHKYTLFPFISGISFFFRVSKFTSLEEQKSFTNFIAKNYPLEGFQVDDYIFQSLIKHIPTQSLLVKTSNISVSNTFFHTLHIAMKNPQLSNDTILKLIEKEPALVLQVDNENLTPLHYACSGSSNRWPLIPHLEKIAGPNCWFALDSNQNSPLDYVKLVTGSFSHLFPYGPSQLL</sequence>
<dbReference type="RefSeq" id="XP_002677515.1">
    <property type="nucleotide sequence ID" value="XM_002677469.1"/>
</dbReference>
<keyword evidence="2" id="KW-1185">Reference proteome</keyword>
<protein>
    <submittedName>
        <fullName evidence="1">Predicted protein</fullName>
    </submittedName>
</protein>
<accession>D2VEC1</accession>
<evidence type="ECO:0000313" key="1">
    <source>
        <dbReference type="EMBL" id="EFC44771.1"/>
    </source>
</evidence>
<organism evidence="2">
    <name type="scientific">Naegleria gruberi</name>
    <name type="common">Amoeba</name>
    <dbReference type="NCBI Taxonomy" id="5762"/>
    <lineage>
        <taxon>Eukaryota</taxon>
        <taxon>Discoba</taxon>
        <taxon>Heterolobosea</taxon>
        <taxon>Tetramitia</taxon>
        <taxon>Eutetramitia</taxon>
        <taxon>Vahlkampfiidae</taxon>
        <taxon>Naegleria</taxon>
    </lineage>
</organism>
<dbReference type="GeneID" id="8848914"/>
<dbReference type="InParanoid" id="D2VEC1"/>
<reference evidence="1 2" key="1">
    <citation type="journal article" date="2010" name="Cell">
        <title>The genome of Naegleria gruberi illuminates early eukaryotic versatility.</title>
        <authorList>
            <person name="Fritz-Laylin L.K."/>
            <person name="Prochnik S.E."/>
            <person name="Ginger M.L."/>
            <person name="Dacks J.B."/>
            <person name="Carpenter M.L."/>
            <person name="Field M.C."/>
            <person name="Kuo A."/>
            <person name="Paredez A."/>
            <person name="Chapman J."/>
            <person name="Pham J."/>
            <person name="Shu S."/>
            <person name="Neupane R."/>
            <person name="Cipriano M."/>
            <person name="Mancuso J."/>
            <person name="Tu H."/>
            <person name="Salamov A."/>
            <person name="Lindquist E."/>
            <person name="Shapiro H."/>
            <person name="Lucas S."/>
            <person name="Grigoriev I.V."/>
            <person name="Cande W.Z."/>
            <person name="Fulton C."/>
            <person name="Rokhsar D.S."/>
            <person name="Dawson S.C."/>
        </authorList>
    </citation>
    <scope>NUCLEOTIDE SEQUENCE [LARGE SCALE GENOMIC DNA]</scope>
    <source>
        <strain evidence="1 2">NEG-M</strain>
    </source>
</reference>
<evidence type="ECO:0000313" key="2">
    <source>
        <dbReference type="Proteomes" id="UP000006671"/>
    </source>
</evidence>